<evidence type="ECO:0000313" key="2">
    <source>
        <dbReference type="EMBL" id="KYH33943.1"/>
    </source>
</evidence>
<dbReference type="PATRIC" id="fig|1121338.3.peg.2212"/>
<reference evidence="2 3" key="1">
    <citation type="submission" date="2016-02" db="EMBL/GenBank/DDBJ databases">
        <title>Genome sequence of Clostridium tepidiprofundi DSM 19306.</title>
        <authorList>
            <person name="Poehlein A."/>
            <person name="Daniel R."/>
        </authorList>
    </citation>
    <scope>NUCLEOTIDE SEQUENCE [LARGE SCALE GENOMIC DNA]</scope>
    <source>
        <strain evidence="2 3">DSM 19306</strain>
    </source>
</reference>
<comment type="caution">
    <text evidence="2">The sequence shown here is derived from an EMBL/GenBank/DDBJ whole genome shotgun (WGS) entry which is preliminary data.</text>
</comment>
<feature type="coiled-coil region" evidence="1">
    <location>
        <begin position="38"/>
        <end position="103"/>
    </location>
</feature>
<dbReference type="Proteomes" id="UP000075531">
    <property type="component" value="Unassembled WGS sequence"/>
</dbReference>
<proteinExistence type="predicted"/>
<dbReference type="Pfam" id="PF05597">
    <property type="entry name" value="Phasin"/>
    <property type="match status" value="1"/>
</dbReference>
<gene>
    <name evidence="2" type="ORF">CLTEP_21170</name>
</gene>
<protein>
    <submittedName>
        <fullName evidence="2">Poly(Hydroxyalcanoate) granule associated protein (Phasin)</fullName>
    </submittedName>
</protein>
<keyword evidence="1" id="KW-0175">Coiled coil</keyword>
<dbReference type="InterPro" id="IPR008769">
    <property type="entry name" value="PhaF_PhaI"/>
</dbReference>
<evidence type="ECO:0000256" key="1">
    <source>
        <dbReference type="SAM" id="Coils"/>
    </source>
</evidence>
<dbReference type="RefSeq" id="WP_066826516.1">
    <property type="nucleotide sequence ID" value="NZ_LTBA01000032.1"/>
</dbReference>
<dbReference type="EMBL" id="LTBA01000032">
    <property type="protein sequence ID" value="KYH33943.1"/>
    <property type="molecule type" value="Genomic_DNA"/>
</dbReference>
<evidence type="ECO:0000313" key="3">
    <source>
        <dbReference type="Proteomes" id="UP000075531"/>
    </source>
</evidence>
<dbReference type="PANTHER" id="PTHR38664">
    <property type="entry name" value="SLR0058 PROTEIN"/>
    <property type="match status" value="1"/>
</dbReference>
<sequence length="103" mass="11748">MLNDFKKVVLFGIGSVADTFEKASKMVDEMVEKGKLTVNEGKELTEELKRNIKTKTEEVKDTVENKVAPLTKDDIVSILKEMNFASKDDINEIKERLDKLENK</sequence>
<name>A0A151B2C2_9CLOT</name>
<dbReference type="STRING" id="1121338.CLTEP_21170"/>
<accession>A0A151B2C2</accession>
<keyword evidence="3" id="KW-1185">Reference proteome</keyword>
<dbReference type="AlphaFoldDB" id="A0A151B2C2"/>
<dbReference type="PANTHER" id="PTHR38664:SF1">
    <property type="entry name" value="SLR0058 PROTEIN"/>
    <property type="match status" value="1"/>
</dbReference>
<dbReference type="OrthoDB" id="2134917at2"/>
<organism evidence="2 3">
    <name type="scientific">Clostridium tepidiprofundi DSM 19306</name>
    <dbReference type="NCBI Taxonomy" id="1121338"/>
    <lineage>
        <taxon>Bacteria</taxon>
        <taxon>Bacillati</taxon>
        <taxon>Bacillota</taxon>
        <taxon>Clostridia</taxon>
        <taxon>Eubacteriales</taxon>
        <taxon>Clostridiaceae</taxon>
        <taxon>Clostridium</taxon>
    </lineage>
</organism>